<dbReference type="Gene3D" id="2.170.130.10">
    <property type="entry name" value="TonB-dependent receptor, plug domain"/>
    <property type="match status" value="1"/>
</dbReference>
<dbReference type="KEGG" id="fsn:GS03_00963"/>
<dbReference type="RefSeq" id="WP_136151429.1">
    <property type="nucleotide sequence ID" value="NZ_CP038810.1"/>
</dbReference>
<feature type="domain" description="TonB-dependent receptor plug" evidence="6">
    <location>
        <begin position="115"/>
        <end position="231"/>
    </location>
</feature>
<evidence type="ECO:0000313" key="7">
    <source>
        <dbReference type="EMBL" id="QBZ97472.1"/>
    </source>
</evidence>
<name>A0A4P7PTF2_9FLAO</name>
<dbReference type="Proteomes" id="UP000296862">
    <property type="component" value="Chromosome"/>
</dbReference>
<dbReference type="InterPro" id="IPR037066">
    <property type="entry name" value="Plug_dom_sf"/>
</dbReference>
<sequence>MKTIYKKLLFLFLLLPFSVLAQSSLSGVVIDKKSNQPLPGVNVNVQGTTSGTTTDFDGKFQLAGLKSGDKVVFSFIGYNSETITFTGQKTVSISLAESANELQEVVVQVGYGSVKKKDATGSVSVVSAKDFNKGAIVSADQLLVGKVAGVRITNDGGQPDTPPNIRIRGGASLSAQSSPLIIIDNVQIDNKLAAGQSNPLSLVNPNDIESFTILKDASATAIYGSRASNGVIIITTKKGSSSGAPKFSYSNVFSFGKVGKTVDVMNANEFTSFIETNYPQYTNRLGIDDPNLPDSTIDNPATVGIIEGRILYDTNWKNAVFRKSFSQDHNFSVRAAIFGDVPFRASVGYNKTEGLIQTNDYSRISAGFNVSPTYLDGHLKVNLNAKGFSSKKNAIDVGSVTYAALNMDPTKPVYGDSPDNRFAGYFQETNNPTSTSWDGRYLLQGAYNPVARLNQRDRPESIDKFLGNIEFDYKMPFLPELRAVLNLGMEASQSNIEERFSNNALETYQTRTTIGSTPSTNYVFNPGLNYRENQTIMNKTVDAYLAYSKKLTGTVTKFEVQGGHNYQSFVLDGNKTEYRYNVDSGLREINPPSANNPNRRYYGQMVLESYFGRTNIDILDKYLFSFSVRADASSLFPKDNRWGYFPSAALAWKVKEESFLKNSSSVNDLKVRLGYGFTGNSDFRDVAFAGYYSYIPTYTIGSAQGQYLPGIGTFSIDPYNPNLTWEKTATYNVGLDFDILKNSKLTGSIDVYYSKTTDLLALVNFPPGQFLTNSFIDNAGTLSRKGVEANLTVKLLSTDNMNWSVNGNVSYNIGNVDELKGTSRIELNKLPGIGRTLTYHAVGEQPNSAWVYEQVYDSAGHPIPDVFVDRNGDGQITDDGDKYYVAMAPNWTFGFGTTFNYKNFDFNASFRGQLGGNVYNSPDYQFGYKEKVLPGQSTNLNNALSGYLPFTTIQDNSVVSDYFIHDATFLRCESISLGYKFDKLYKSSSLRLSVGVNNLFVLTKYPGQDPESFTGIQTDFYPRPRTFNMGVNIDF</sequence>
<dbReference type="Pfam" id="PF07715">
    <property type="entry name" value="Plug"/>
    <property type="match status" value="1"/>
</dbReference>
<dbReference type="PANTHER" id="PTHR30069">
    <property type="entry name" value="TONB-DEPENDENT OUTER MEMBRANE RECEPTOR"/>
    <property type="match status" value="1"/>
</dbReference>
<dbReference type="GO" id="GO:0044718">
    <property type="term" value="P:siderophore transmembrane transport"/>
    <property type="evidence" value="ECO:0007669"/>
    <property type="project" value="TreeGrafter"/>
</dbReference>
<comment type="similarity">
    <text evidence="2 3">Belongs to the TonB-dependent receptor family.</text>
</comment>
<evidence type="ECO:0000256" key="4">
    <source>
        <dbReference type="SAM" id="SignalP"/>
    </source>
</evidence>
<dbReference type="InterPro" id="IPR008969">
    <property type="entry name" value="CarboxyPept-like_regulatory"/>
</dbReference>
<comment type="subcellular location">
    <subcellularLocation>
        <location evidence="2">Cell outer membrane</location>
        <topology evidence="2">Multi-pass membrane protein</topology>
    </subcellularLocation>
</comment>
<dbReference type="GO" id="GO:0009279">
    <property type="term" value="C:cell outer membrane"/>
    <property type="evidence" value="ECO:0007669"/>
    <property type="project" value="UniProtKB-SubCell"/>
</dbReference>
<dbReference type="GO" id="GO:0015344">
    <property type="term" value="F:siderophore uptake transmembrane transporter activity"/>
    <property type="evidence" value="ECO:0007669"/>
    <property type="project" value="TreeGrafter"/>
</dbReference>
<dbReference type="AlphaFoldDB" id="A0A4P7PTF2"/>
<keyword evidence="2" id="KW-0998">Cell outer membrane</keyword>
<keyword evidence="3" id="KW-0798">TonB box</keyword>
<dbReference type="InterPro" id="IPR000531">
    <property type="entry name" value="Beta-barrel_TonB"/>
</dbReference>
<dbReference type="PROSITE" id="PS52016">
    <property type="entry name" value="TONB_DEPENDENT_REC_3"/>
    <property type="match status" value="1"/>
</dbReference>
<proteinExistence type="inferred from homology"/>
<dbReference type="PANTHER" id="PTHR30069:SF29">
    <property type="entry name" value="HEMOGLOBIN AND HEMOGLOBIN-HAPTOGLOBIN-BINDING PROTEIN 1-RELATED"/>
    <property type="match status" value="1"/>
</dbReference>
<feature type="chain" id="PRO_5020822838" evidence="4">
    <location>
        <begin position="22"/>
        <end position="1035"/>
    </location>
</feature>
<evidence type="ECO:0000256" key="2">
    <source>
        <dbReference type="PROSITE-ProRule" id="PRU01360"/>
    </source>
</evidence>
<dbReference type="Pfam" id="PF13715">
    <property type="entry name" value="CarbopepD_reg_2"/>
    <property type="match status" value="1"/>
</dbReference>
<evidence type="ECO:0000256" key="3">
    <source>
        <dbReference type="RuleBase" id="RU003357"/>
    </source>
</evidence>
<protein>
    <submittedName>
        <fullName evidence="7">TonB-dependent receptor SusC</fullName>
    </submittedName>
</protein>
<accession>A0A4P7PTF2</accession>
<dbReference type="InterPro" id="IPR012910">
    <property type="entry name" value="Plug_dom"/>
</dbReference>
<reference evidence="7 8" key="1">
    <citation type="submission" date="2019-04" db="EMBL/GenBank/DDBJ databases">
        <title>Flavobacterium sp. GS03.</title>
        <authorList>
            <person name="Kim H."/>
        </authorList>
    </citation>
    <scope>NUCLEOTIDE SEQUENCE [LARGE SCALE GENOMIC DNA]</scope>
    <source>
        <strain evidence="7 8">GS03</strain>
    </source>
</reference>
<organism evidence="7 8">
    <name type="scientific">Flavobacterium sangjuense</name>
    <dbReference type="NCBI Taxonomy" id="2518177"/>
    <lineage>
        <taxon>Bacteria</taxon>
        <taxon>Pseudomonadati</taxon>
        <taxon>Bacteroidota</taxon>
        <taxon>Flavobacteriia</taxon>
        <taxon>Flavobacteriales</taxon>
        <taxon>Flavobacteriaceae</taxon>
        <taxon>Flavobacterium</taxon>
    </lineage>
</organism>
<dbReference type="Gene3D" id="2.60.40.1120">
    <property type="entry name" value="Carboxypeptidase-like, regulatory domain"/>
    <property type="match status" value="1"/>
</dbReference>
<dbReference type="InterPro" id="IPR039426">
    <property type="entry name" value="TonB-dep_rcpt-like"/>
</dbReference>
<feature type="signal peptide" evidence="4">
    <location>
        <begin position="1"/>
        <end position="21"/>
    </location>
</feature>
<dbReference type="Pfam" id="PF00593">
    <property type="entry name" value="TonB_dep_Rec_b-barrel"/>
    <property type="match status" value="1"/>
</dbReference>
<dbReference type="EMBL" id="CP038810">
    <property type="protein sequence ID" value="QBZ97472.1"/>
    <property type="molecule type" value="Genomic_DNA"/>
</dbReference>
<keyword evidence="7" id="KW-0675">Receptor</keyword>
<evidence type="ECO:0000259" key="6">
    <source>
        <dbReference type="Pfam" id="PF07715"/>
    </source>
</evidence>
<evidence type="ECO:0000256" key="1">
    <source>
        <dbReference type="ARBA" id="ARBA00022729"/>
    </source>
</evidence>
<gene>
    <name evidence="7" type="primary">susC_2</name>
    <name evidence="7" type="ORF">GS03_00963</name>
</gene>
<dbReference type="InterPro" id="IPR023997">
    <property type="entry name" value="TonB-dep_OMP_SusC/RagA_CS"/>
</dbReference>
<dbReference type="InterPro" id="IPR023996">
    <property type="entry name" value="TonB-dep_OMP_SusC/RagA"/>
</dbReference>
<dbReference type="OrthoDB" id="9768177at2"/>
<dbReference type="NCBIfam" id="TIGR04057">
    <property type="entry name" value="SusC_RagA_signa"/>
    <property type="match status" value="1"/>
</dbReference>
<feature type="domain" description="TonB-dependent receptor-like beta-barrel" evidence="5">
    <location>
        <begin position="425"/>
        <end position="999"/>
    </location>
</feature>
<keyword evidence="2" id="KW-0812">Transmembrane</keyword>
<evidence type="ECO:0000313" key="8">
    <source>
        <dbReference type="Proteomes" id="UP000296862"/>
    </source>
</evidence>
<keyword evidence="2" id="KW-1134">Transmembrane beta strand</keyword>
<keyword evidence="8" id="KW-1185">Reference proteome</keyword>
<evidence type="ECO:0000259" key="5">
    <source>
        <dbReference type="Pfam" id="PF00593"/>
    </source>
</evidence>
<dbReference type="SUPFAM" id="SSF49464">
    <property type="entry name" value="Carboxypeptidase regulatory domain-like"/>
    <property type="match status" value="1"/>
</dbReference>
<keyword evidence="1 4" id="KW-0732">Signal</keyword>
<dbReference type="NCBIfam" id="TIGR04056">
    <property type="entry name" value="OMP_RagA_SusC"/>
    <property type="match status" value="1"/>
</dbReference>
<keyword evidence="2 3" id="KW-0472">Membrane</keyword>
<keyword evidence="2" id="KW-0813">Transport</keyword>
<dbReference type="SUPFAM" id="SSF56935">
    <property type="entry name" value="Porins"/>
    <property type="match status" value="1"/>
</dbReference>